<evidence type="ECO:0008006" key="16">
    <source>
        <dbReference type="Google" id="ProtNLM"/>
    </source>
</evidence>
<dbReference type="PANTHER" id="PTHR10485">
    <property type="entry name" value="MITOCHONDRIAL IMPORT INNER MEMBRANE TRANSLOCASE SUBUNIT TIM-17"/>
    <property type="match status" value="1"/>
</dbReference>
<comment type="caution">
    <text evidence="12">The sequence shown here is derived from an EMBL/GenBank/DDBJ whole genome shotgun (WGS) entry which is preliminary data.</text>
</comment>
<feature type="transmembrane region" description="Helical" evidence="11">
    <location>
        <begin position="106"/>
        <end position="129"/>
    </location>
</feature>
<dbReference type="GO" id="GO:0030150">
    <property type="term" value="P:protein import into mitochondrial matrix"/>
    <property type="evidence" value="ECO:0007669"/>
    <property type="project" value="TreeGrafter"/>
</dbReference>
<evidence type="ECO:0000256" key="10">
    <source>
        <dbReference type="ARBA" id="ARBA00023136"/>
    </source>
</evidence>
<evidence type="ECO:0000256" key="11">
    <source>
        <dbReference type="SAM" id="Phobius"/>
    </source>
</evidence>
<dbReference type="GO" id="GO:0008320">
    <property type="term" value="F:protein transmembrane transporter activity"/>
    <property type="evidence" value="ECO:0007669"/>
    <property type="project" value="TreeGrafter"/>
</dbReference>
<dbReference type="EMBL" id="JACBAG010001917">
    <property type="protein sequence ID" value="KAF7175998.1"/>
    <property type="molecule type" value="Genomic_DNA"/>
</dbReference>
<dbReference type="AlphaFoldDB" id="A0A8H6V3U0"/>
<evidence type="ECO:0000256" key="5">
    <source>
        <dbReference type="ARBA" id="ARBA00022792"/>
    </source>
</evidence>
<evidence type="ECO:0000256" key="4">
    <source>
        <dbReference type="ARBA" id="ARBA00022692"/>
    </source>
</evidence>
<dbReference type="Proteomes" id="UP000654922">
    <property type="component" value="Unassembled WGS sequence"/>
</dbReference>
<evidence type="ECO:0000256" key="9">
    <source>
        <dbReference type="ARBA" id="ARBA00023128"/>
    </source>
</evidence>
<accession>A0A8H6V3U0</accession>
<keyword evidence="9" id="KW-0496">Mitochondrion</keyword>
<keyword evidence="7 11" id="KW-1133">Transmembrane helix</keyword>
<keyword evidence="3" id="KW-0813">Transport</keyword>
<organism evidence="12 15">
    <name type="scientific">Aspergillus felis</name>
    <dbReference type="NCBI Taxonomy" id="1287682"/>
    <lineage>
        <taxon>Eukaryota</taxon>
        <taxon>Fungi</taxon>
        <taxon>Dikarya</taxon>
        <taxon>Ascomycota</taxon>
        <taxon>Pezizomycotina</taxon>
        <taxon>Eurotiomycetes</taxon>
        <taxon>Eurotiomycetidae</taxon>
        <taxon>Eurotiales</taxon>
        <taxon>Aspergillaceae</taxon>
        <taxon>Aspergillus</taxon>
        <taxon>Aspergillus subgen. Fumigati</taxon>
    </lineage>
</organism>
<keyword evidence="5" id="KW-0999">Mitochondrion inner membrane</keyword>
<protein>
    <recommendedName>
        <fullName evidence="16">Mitochondrial inner membrane translocase subunit (TIM17)</fullName>
    </recommendedName>
</protein>
<keyword evidence="6" id="KW-0653">Protein transport</keyword>
<evidence type="ECO:0000313" key="14">
    <source>
        <dbReference type="Proteomes" id="UP000641853"/>
    </source>
</evidence>
<comment type="similarity">
    <text evidence="2">Belongs to the Tim17/Tim22/Tim23 family.</text>
</comment>
<dbReference type="PANTHER" id="PTHR10485:SF0">
    <property type="entry name" value="AT05822P-RELATED"/>
    <property type="match status" value="1"/>
</dbReference>
<keyword evidence="14" id="KW-1185">Reference proteome</keyword>
<evidence type="ECO:0000256" key="8">
    <source>
        <dbReference type="ARBA" id="ARBA00023010"/>
    </source>
</evidence>
<dbReference type="Pfam" id="PF02466">
    <property type="entry name" value="Tim17"/>
    <property type="match status" value="1"/>
</dbReference>
<evidence type="ECO:0000256" key="7">
    <source>
        <dbReference type="ARBA" id="ARBA00022989"/>
    </source>
</evidence>
<evidence type="ECO:0000313" key="15">
    <source>
        <dbReference type="Proteomes" id="UP000654922"/>
    </source>
</evidence>
<evidence type="ECO:0000256" key="3">
    <source>
        <dbReference type="ARBA" id="ARBA00022448"/>
    </source>
</evidence>
<keyword evidence="8" id="KW-0811">Translocation</keyword>
<evidence type="ECO:0000313" key="12">
    <source>
        <dbReference type="EMBL" id="KAF7174284.1"/>
    </source>
</evidence>
<gene>
    <name evidence="12" type="ORF">CNMCM5623_006851</name>
    <name evidence="13" type="ORF">CNMCM7691_000849</name>
</gene>
<sequence>MDHSRDPCPWVALSDFGGAFCMGAIGGAVWHGVKGFRNSPYGERRIGAITAIKARAPVLGGNFGVWGGLFSTFDCAIKGIRKKEDPYNASTLTFSFYITNWRSGTLGLHILTVFSAVIAGFFTGGSLAVRGGVKAARNSAIMCAVFLAVIEGVGIGFQRMMADNTKLELPPPPPSSEKAFA</sequence>
<comment type="subcellular location">
    <subcellularLocation>
        <location evidence="1">Mitochondrion inner membrane</location>
        <topology evidence="1">Multi-pass membrane protein</topology>
    </subcellularLocation>
</comment>
<reference evidence="12" key="1">
    <citation type="submission" date="2020-06" db="EMBL/GenBank/DDBJ databases">
        <title>Draft genome sequences of strains closely related to Aspergillus parafelis and Aspergillus hiratsukae.</title>
        <authorList>
            <person name="Dos Santos R.A.C."/>
            <person name="Rivero-Menendez O."/>
            <person name="Steenwyk J.L."/>
            <person name="Mead M.E."/>
            <person name="Goldman G.H."/>
            <person name="Alastruey-Izquierdo A."/>
            <person name="Rokas A."/>
        </authorList>
    </citation>
    <scope>NUCLEOTIDE SEQUENCE</scope>
    <source>
        <strain evidence="12">CNM-CM5623</strain>
        <strain evidence="13">CNM-CM7691</strain>
    </source>
</reference>
<dbReference type="EMBL" id="JACBAE010000980">
    <property type="protein sequence ID" value="KAF7174284.1"/>
    <property type="molecule type" value="Genomic_DNA"/>
</dbReference>
<dbReference type="Proteomes" id="UP000641853">
    <property type="component" value="Unassembled WGS sequence"/>
</dbReference>
<evidence type="ECO:0000256" key="6">
    <source>
        <dbReference type="ARBA" id="ARBA00022927"/>
    </source>
</evidence>
<evidence type="ECO:0000313" key="13">
    <source>
        <dbReference type="EMBL" id="KAF7175998.1"/>
    </source>
</evidence>
<feature type="transmembrane region" description="Helical" evidence="11">
    <location>
        <begin position="12"/>
        <end position="33"/>
    </location>
</feature>
<dbReference type="OrthoDB" id="2261329at2759"/>
<evidence type="ECO:0000256" key="1">
    <source>
        <dbReference type="ARBA" id="ARBA00004448"/>
    </source>
</evidence>
<name>A0A8H6V3U0_9EURO</name>
<dbReference type="GO" id="GO:0005744">
    <property type="term" value="C:TIM23 mitochondrial import inner membrane translocase complex"/>
    <property type="evidence" value="ECO:0007669"/>
    <property type="project" value="TreeGrafter"/>
</dbReference>
<feature type="transmembrane region" description="Helical" evidence="11">
    <location>
        <begin position="141"/>
        <end position="161"/>
    </location>
</feature>
<keyword evidence="4 11" id="KW-0812">Transmembrane</keyword>
<keyword evidence="10 11" id="KW-0472">Membrane</keyword>
<proteinExistence type="inferred from homology"/>
<evidence type="ECO:0000256" key="2">
    <source>
        <dbReference type="ARBA" id="ARBA00008444"/>
    </source>
</evidence>